<organism evidence="1 2">
    <name type="scientific">Rosa chinensis</name>
    <name type="common">China rose</name>
    <dbReference type="NCBI Taxonomy" id="74649"/>
    <lineage>
        <taxon>Eukaryota</taxon>
        <taxon>Viridiplantae</taxon>
        <taxon>Streptophyta</taxon>
        <taxon>Embryophyta</taxon>
        <taxon>Tracheophyta</taxon>
        <taxon>Spermatophyta</taxon>
        <taxon>Magnoliopsida</taxon>
        <taxon>eudicotyledons</taxon>
        <taxon>Gunneridae</taxon>
        <taxon>Pentapetalae</taxon>
        <taxon>rosids</taxon>
        <taxon>fabids</taxon>
        <taxon>Rosales</taxon>
        <taxon>Rosaceae</taxon>
        <taxon>Rosoideae</taxon>
        <taxon>Rosoideae incertae sedis</taxon>
        <taxon>Rosa</taxon>
    </lineage>
</organism>
<keyword evidence="2" id="KW-1185">Reference proteome</keyword>
<dbReference type="Proteomes" id="UP000238479">
    <property type="component" value="Chromosome 5"/>
</dbReference>
<dbReference type="PANTHER" id="PTHR11697:SF230">
    <property type="entry name" value="ZINC FINGER, MYM DOMAIN CONTAINING 1"/>
    <property type="match status" value="1"/>
</dbReference>
<reference evidence="1 2" key="1">
    <citation type="journal article" date="2018" name="Nat. Genet.">
        <title>The Rosa genome provides new insights in the design of modern roses.</title>
        <authorList>
            <person name="Bendahmane M."/>
        </authorList>
    </citation>
    <scope>NUCLEOTIDE SEQUENCE [LARGE SCALE GENOMIC DNA]</scope>
    <source>
        <strain evidence="2">cv. Old Blush</strain>
    </source>
</reference>
<dbReference type="PANTHER" id="PTHR11697">
    <property type="entry name" value="GENERAL TRANSCRIPTION FACTOR 2-RELATED ZINC FINGER PROTEIN"/>
    <property type="match status" value="1"/>
</dbReference>
<dbReference type="OMA" id="CYTEREL"/>
<dbReference type="InterPro" id="IPR055298">
    <property type="entry name" value="AtLOH3-like"/>
</dbReference>
<name>A0A2P6QCH6_ROSCH</name>
<protein>
    <submittedName>
        <fullName evidence="1">Uncharacterized protein</fullName>
    </submittedName>
</protein>
<proteinExistence type="predicted"/>
<sequence length="161" mass="18402">MELFILSSALDPTDAFKSFKIDDICNLAGKFYPQDFTQDEMHALRLQLKNYELEVLCDPQFRNMSSLSELCQGLIETGKSALYFLIDRLIRLVLTLPVHTAMTERAFSAMGPINELCNKIEDEFLPNYLVVHIERDHAESIDSDSVIDDLYSVNHARALLQ</sequence>
<gene>
    <name evidence="1" type="ORF">RchiOBHm_Chr5g0040121</name>
</gene>
<evidence type="ECO:0000313" key="1">
    <source>
        <dbReference type="EMBL" id="PRQ31864.1"/>
    </source>
</evidence>
<dbReference type="STRING" id="74649.A0A2P6QCH6"/>
<comment type="caution">
    <text evidence="1">The sequence shown here is derived from an EMBL/GenBank/DDBJ whole genome shotgun (WGS) entry which is preliminary data.</text>
</comment>
<dbReference type="EMBL" id="PDCK01000043">
    <property type="protein sequence ID" value="PRQ31864.1"/>
    <property type="molecule type" value="Genomic_DNA"/>
</dbReference>
<evidence type="ECO:0000313" key="2">
    <source>
        <dbReference type="Proteomes" id="UP000238479"/>
    </source>
</evidence>
<dbReference type="AlphaFoldDB" id="A0A2P6QCH6"/>
<dbReference type="Gramene" id="PRQ31864">
    <property type="protein sequence ID" value="PRQ31864"/>
    <property type="gene ID" value="RchiOBHm_Chr5g0040121"/>
</dbReference>
<accession>A0A2P6QCH6</accession>